<reference evidence="2 3" key="1">
    <citation type="submission" date="2019-02" db="EMBL/GenBank/DDBJ databases">
        <title>Genomic Encyclopedia of Archaeal and Bacterial Type Strains, Phase II (KMG-II): from individual species to whole genera.</title>
        <authorList>
            <person name="Goeker M."/>
        </authorList>
    </citation>
    <scope>NUCLEOTIDE SEQUENCE [LARGE SCALE GENOMIC DNA]</scope>
    <source>
        <strain evidence="2 3">DSM 21411</strain>
    </source>
</reference>
<comment type="caution">
    <text evidence="2">The sequence shown here is derived from an EMBL/GenBank/DDBJ whole genome shotgun (WGS) entry which is preliminary data.</text>
</comment>
<dbReference type="Proteomes" id="UP000292209">
    <property type="component" value="Unassembled WGS sequence"/>
</dbReference>
<evidence type="ECO:0000313" key="2">
    <source>
        <dbReference type="EMBL" id="RZS97962.1"/>
    </source>
</evidence>
<protein>
    <submittedName>
        <fullName evidence="2">Putative nitroreductase</fullName>
    </submittedName>
</protein>
<dbReference type="OrthoDB" id="5149792at2"/>
<evidence type="ECO:0000313" key="3">
    <source>
        <dbReference type="Proteomes" id="UP000292209"/>
    </source>
</evidence>
<gene>
    <name evidence="2" type="ORF">BC751_3590</name>
</gene>
<dbReference type="SUPFAM" id="SSF55469">
    <property type="entry name" value="FMN-dependent nitroreductase-like"/>
    <property type="match status" value="2"/>
</dbReference>
<keyword evidence="3" id="KW-1185">Reference proteome</keyword>
<sequence>METKIKTILECAIKAPSGHNTQPWKFKVMDHTIEILPDYSRRLPVVDADDHALFISLGCALENLLIAAHQFDWETKVSFHLEHPGKERIVVSLEKGVPINQDGLFESIPIRQSTRNEYDGKTIPEEDWNKIKKAALQEDVNVLVFNAPEEIKSITPFVKEGAISQFENKEFLKELMHWIRFNESKAEKTRDGLSSKVSGNPSVPEWLGKIFMGLSISPEKEAHKYEELILNSSGLMLFIAERNDKKAWINVGRSFERAMLQATALGVHHAHMNMPCEEVPVRKKLAAYLKLKDGMEPMLLIRLGYSEKMPYSFRRPLEEVLV</sequence>
<dbReference type="AlphaFoldDB" id="A0A4Q7PGC9"/>
<dbReference type="GO" id="GO:0016491">
    <property type="term" value="F:oxidoreductase activity"/>
    <property type="evidence" value="ECO:0007669"/>
    <property type="project" value="InterPro"/>
</dbReference>
<dbReference type="PANTHER" id="PTHR23026">
    <property type="entry name" value="NADPH NITROREDUCTASE"/>
    <property type="match status" value="1"/>
</dbReference>
<dbReference type="Pfam" id="PF00881">
    <property type="entry name" value="Nitroreductase"/>
    <property type="match status" value="1"/>
</dbReference>
<dbReference type="Gene3D" id="3.40.109.30">
    <property type="entry name" value="putative nitroreductase (tm1586), domain 2"/>
    <property type="match status" value="1"/>
</dbReference>
<evidence type="ECO:0000259" key="1">
    <source>
        <dbReference type="Pfam" id="PF00881"/>
    </source>
</evidence>
<name>A0A4Q7PGC9_9BACT</name>
<dbReference type="NCBIfam" id="NF047509">
    <property type="entry name" value="Rv3131_FMN_oxido"/>
    <property type="match status" value="1"/>
</dbReference>
<feature type="domain" description="Nitroreductase" evidence="1">
    <location>
        <begin position="4"/>
        <end position="39"/>
    </location>
</feature>
<dbReference type="RefSeq" id="WP_130277628.1">
    <property type="nucleotide sequence ID" value="NZ_SGXG01000001.1"/>
</dbReference>
<accession>A0A4Q7PGC9</accession>
<dbReference type="EMBL" id="SGXG01000001">
    <property type="protein sequence ID" value="RZS97962.1"/>
    <property type="molecule type" value="Genomic_DNA"/>
</dbReference>
<dbReference type="InterPro" id="IPR029479">
    <property type="entry name" value="Nitroreductase"/>
</dbReference>
<dbReference type="Gene3D" id="3.40.109.10">
    <property type="entry name" value="NADH Oxidase"/>
    <property type="match status" value="1"/>
</dbReference>
<proteinExistence type="predicted"/>
<dbReference type="InterPro" id="IPR050627">
    <property type="entry name" value="Nitroreductase/BluB"/>
</dbReference>
<organism evidence="2 3">
    <name type="scientific">Cecembia calidifontis</name>
    <dbReference type="NCBI Taxonomy" id="1187080"/>
    <lineage>
        <taxon>Bacteria</taxon>
        <taxon>Pseudomonadati</taxon>
        <taxon>Bacteroidota</taxon>
        <taxon>Cytophagia</taxon>
        <taxon>Cytophagales</taxon>
        <taxon>Cyclobacteriaceae</taxon>
        <taxon>Cecembia</taxon>
    </lineage>
</organism>
<dbReference type="InterPro" id="IPR000415">
    <property type="entry name" value="Nitroreductase-like"/>
</dbReference>
<dbReference type="PANTHER" id="PTHR23026:SF123">
    <property type="entry name" value="NAD(P)H NITROREDUCTASE RV3131-RELATED"/>
    <property type="match status" value="1"/>
</dbReference>